<evidence type="ECO:0000256" key="11">
    <source>
        <dbReference type="ARBA" id="ARBA00071747"/>
    </source>
</evidence>
<dbReference type="Gene3D" id="3.40.50.300">
    <property type="entry name" value="P-loop containing nucleotide triphosphate hydrolases"/>
    <property type="match status" value="1"/>
</dbReference>
<evidence type="ECO:0000256" key="5">
    <source>
        <dbReference type="ARBA" id="ARBA00022741"/>
    </source>
</evidence>
<evidence type="ECO:0000256" key="8">
    <source>
        <dbReference type="ARBA" id="ARBA00023136"/>
    </source>
</evidence>
<keyword evidence="7 13" id="KW-1133">Transmembrane helix</keyword>
<dbReference type="SUPFAM" id="SSF90123">
    <property type="entry name" value="ABC transporter transmembrane region"/>
    <property type="match status" value="1"/>
</dbReference>
<feature type="domain" description="ABC transmembrane type-1" evidence="15">
    <location>
        <begin position="52"/>
        <end position="345"/>
    </location>
</feature>
<evidence type="ECO:0000313" key="17">
    <source>
        <dbReference type="Proteomes" id="UP000325787"/>
    </source>
</evidence>
<dbReference type="InterPro" id="IPR036640">
    <property type="entry name" value="ABC1_TM_sf"/>
</dbReference>
<comment type="similarity">
    <text evidence="10">Belongs to the ABC transporter superfamily. Lipid exporter (TC 3.A.1.106) family.</text>
</comment>
<accession>A0A5Q0GZQ9</accession>
<dbReference type="Proteomes" id="UP000325787">
    <property type="component" value="Chromosome"/>
</dbReference>
<dbReference type="InterPro" id="IPR003593">
    <property type="entry name" value="AAA+_ATPase"/>
</dbReference>
<keyword evidence="8 13" id="KW-0472">Membrane</keyword>
<keyword evidence="4 13" id="KW-0812">Transmembrane</keyword>
<dbReference type="Gene3D" id="1.20.1560.10">
    <property type="entry name" value="ABC transporter type 1, transmembrane domain"/>
    <property type="match status" value="1"/>
</dbReference>
<dbReference type="PROSITE" id="PS00211">
    <property type="entry name" value="ABC_TRANSPORTER_1"/>
    <property type="match status" value="1"/>
</dbReference>
<evidence type="ECO:0000256" key="7">
    <source>
        <dbReference type="ARBA" id="ARBA00022989"/>
    </source>
</evidence>
<reference evidence="17" key="1">
    <citation type="journal article" date="2021" name="Curr. Microbiol.">
        <title>Complete genome of nocamycin-producing strain Saccharothrix syringae NRRL B-16468 reveals the biosynthetic potential for secondary metabolites.</title>
        <authorList>
            <person name="Mo X."/>
            <person name="Yang S."/>
        </authorList>
    </citation>
    <scope>NUCLEOTIDE SEQUENCE [LARGE SCALE GENOMIC DNA]</scope>
    <source>
        <strain evidence="17">ATCC 51364 / DSM 43886 / JCM 6844 / KCTC 9398 / NBRC 14523 / NRRL B-16468 / INA 2240</strain>
    </source>
</reference>
<organism evidence="16 17">
    <name type="scientific">Saccharothrix syringae</name>
    <name type="common">Nocardiopsis syringae</name>
    <dbReference type="NCBI Taxonomy" id="103733"/>
    <lineage>
        <taxon>Bacteria</taxon>
        <taxon>Bacillati</taxon>
        <taxon>Actinomycetota</taxon>
        <taxon>Actinomycetes</taxon>
        <taxon>Pseudonocardiales</taxon>
        <taxon>Pseudonocardiaceae</taxon>
        <taxon>Saccharothrix</taxon>
    </lineage>
</organism>
<dbReference type="FunFam" id="1.20.1560.10:FF:000011">
    <property type="entry name" value="Multidrug ABC transporter ATP-binding protein"/>
    <property type="match status" value="1"/>
</dbReference>
<feature type="transmembrane region" description="Helical" evidence="13">
    <location>
        <begin position="92"/>
        <end position="112"/>
    </location>
</feature>
<sequence>MSTNTETRSQPTRMGGGGFPGMGMPMGKAKDFKPSARRLAARLHPERRAFGAVVALGVVSVALAVVGPKILGHATDIIFDGVLARMRGVPGAGIDFPALGWVLAWVMALYLASSLFGWAQGRLLNGVVQRVVFQLRADVEVKLHRLPLRYFDDKPRGELLSRVTNDIDNVAMTLQQTLSQLLTSLLTVVGVLAMMVSISPLLAVIALLLIPVSMVVTGRIGKRSQQLFVAQWKHTGALNAHIEEAFTGHQLVKVFGRQRESEAEFRRRNDELLGSALGAQFISGLIMPVMMFLSNISYVVIAVVGALRITSGAMTLGEVQAFIQYSRQFTQPLTQVASMATLMQSGVASAERVFELLDAEEQLPDPADAPLPERRRGRVEFTGVDFSYRPEQPLIEDLSLVAEPGQTVAIVGPTGAGKTTLVNLVMRFYELDGGRITLDGVDITRLRREDLRSQVGMVLQDTWLFGGTIRDNIAYGRPGATEEEVLAAARAAHVDHFVRTLTDGYDTVIDEEGTNISAGEKQLLTIARAFLADPPLLILDEATSSVDTRTEALVQRAMAALRTSRTSFVIAHRLSTIRDADLILVMESGRIVEQGTHDELIAAGGAYHRLYSAQFSAA</sequence>
<dbReference type="AlphaFoldDB" id="A0A5Q0GZQ9"/>
<feature type="compositionally biased region" description="Polar residues" evidence="12">
    <location>
        <begin position="1"/>
        <end position="12"/>
    </location>
</feature>
<evidence type="ECO:0000256" key="9">
    <source>
        <dbReference type="ARBA" id="ARBA00055053"/>
    </source>
</evidence>
<dbReference type="OrthoDB" id="9806127at2"/>
<keyword evidence="17" id="KW-1185">Reference proteome</keyword>
<dbReference type="CDD" id="cd03254">
    <property type="entry name" value="ABCC_Glucan_exporter_like"/>
    <property type="match status" value="1"/>
</dbReference>
<dbReference type="KEGG" id="ssyi:EKG83_18470"/>
<gene>
    <name evidence="16" type="ORF">EKG83_18470</name>
</gene>
<evidence type="ECO:0000259" key="14">
    <source>
        <dbReference type="PROSITE" id="PS50893"/>
    </source>
</evidence>
<dbReference type="PANTHER" id="PTHR43394">
    <property type="entry name" value="ATP-DEPENDENT PERMEASE MDL1, MITOCHONDRIAL"/>
    <property type="match status" value="1"/>
</dbReference>
<evidence type="ECO:0000256" key="6">
    <source>
        <dbReference type="ARBA" id="ARBA00022840"/>
    </source>
</evidence>
<evidence type="ECO:0000256" key="13">
    <source>
        <dbReference type="SAM" id="Phobius"/>
    </source>
</evidence>
<dbReference type="GO" id="GO:0016887">
    <property type="term" value="F:ATP hydrolysis activity"/>
    <property type="evidence" value="ECO:0007669"/>
    <property type="project" value="InterPro"/>
</dbReference>
<dbReference type="SMART" id="SM00382">
    <property type="entry name" value="AAA"/>
    <property type="match status" value="1"/>
</dbReference>
<dbReference type="GO" id="GO:0005886">
    <property type="term" value="C:plasma membrane"/>
    <property type="evidence" value="ECO:0007669"/>
    <property type="project" value="UniProtKB-SubCell"/>
</dbReference>
<evidence type="ECO:0000256" key="4">
    <source>
        <dbReference type="ARBA" id="ARBA00022692"/>
    </source>
</evidence>
<dbReference type="FunFam" id="3.40.50.300:FF:000287">
    <property type="entry name" value="Multidrug ABC transporter ATP-binding protein"/>
    <property type="match status" value="1"/>
</dbReference>
<dbReference type="CDD" id="cd18547">
    <property type="entry name" value="ABC_6TM_Tm288_like"/>
    <property type="match status" value="1"/>
</dbReference>
<evidence type="ECO:0000256" key="1">
    <source>
        <dbReference type="ARBA" id="ARBA00004651"/>
    </source>
</evidence>
<protein>
    <recommendedName>
        <fullName evidence="11">Fatty acid ABC transporter ATP-binding/permease protein</fullName>
    </recommendedName>
</protein>
<dbReference type="RefSeq" id="WP_033434156.1">
    <property type="nucleotide sequence ID" value="NZ_CP034550.1"/>
</dbReference>
<feature type="region of interest" description="Disordered" evidence="12">
    <location>
        <begin position="1"/>
        <end position="20"/>
    </location>
</feature>
<comment type="subcellular location">
    <subcellularLocation>
        <location evidence="1">Cell membrane</location>
        <topology evidence="1">Multi-pass membrane protein</topology>
    </subcellularLocation>
</comment>
<keyword evidence="2" id="KW-0813">Transport</keyword>
<evidence type="ECO:0000256" key="12">
    <source>
        <dbReference type="SAM" id="MobiDB-lite"/>
    </source>
</evidence>
<dbReference type="InterPro" id="IPR039421">
    <property type="entry name" value="Type_1_exporter"/>
</dbReference>
<evidence type="ECO:0000256" key="10">
    <source>
        <dbReference type="ARBA" id="ARBA00061644"/>
    </source>
</evidence>
<dbReference type="InterPro" id="IPR003439">
    <property type="entry name" value="ABC_transporter-like_ATP-bd"/>
</dbReference>
<evidence type="ECO:0000256" key="2">
    <source>
        <dbReference type="ARBA" id="ARBA00022448"/>
    </source>
</evidence>
<keyword evidence="6 16" id="KW-0067">ATP-binding</keyword>
<feature type="transmembrane region" description="Helical" evidence="13">
    <location>
        <begin position="296"/>
        <end position="317"/>
    </location>
</feature>
<dbReference type="Pfam" id="PF00664">
    <property type="entry name" value="ABC_membrane"/>
    <property type="match status" value="1"/>
</dbReference>
<dbReference type="Pfam" id="PF00005">
    <property type="entry name" value="ABC_tran"/>
    <property type="match status" value="1"/>
</dbReference>
<dbReference type="InterPro" id="IPR017871">
    <property type="entry name" value="ABC_transporter-like_CS"/>
</dbReference>
<dbReference type="EMBL" id="CP034550">
    <property type="protein sequence ID" value="QFZ19165.1"/>
    <property type="molecule type" value="Genomic_DNA"/>
</dbReference>
<keyword evidence="5" id="KW-0547">Nucleotide-binding</keyword>
<dbReference type="PANTHER" id="PTHR43394:SF1">
    <property type="entry name" value="ATP-BINDING CASSETTE SUB-FAMILY B MEMBER 10, MITOCHONDRIAL"/>
    <property type="match status" value="1"/>
</dbReference>
<dbReference type="PROSITE" id="PS50929">
    <property type="entry name" value="ABC_TM1F"/>
    <property type="match status" value="1"/>
</dbReference>
<proteinExistence type="inferred from homology"/>
<dbReference type="InterPro" id="IPR027417">
    <property type="entry name" value="P-loop_NTPase"/>
</dbReference>
<comment type="function">
    <text evidence="9">ABC transporter involved in fatty acid import. Transmembrane domains (TMD) form a pore in the membrane and the ATP-binding domain (NBD) is responsible for energy generation.</text>
</comment>
<feature type="transmembrane region" description="Helical" evidence="13">
    <location>
        <begin position="188"/>
        <end position="216"/>
    </location>
</feature>
<feature type="domain" description="ABC transporter" evidence="14">
    <location>
        <begin position="379"/>
        <end position="613"/>
    </location>
</feature>
<dbReference type="GO" id="GO:0015421">
    <property type="term" value="F:ABC-type oligopeptide transporter activity"/>
    <property type="evidence" value="ECO:0007669"/>
    <property type="project" value="TreeGrafter"/>
</dbReference>
<evidence type="ECO:0000256" key="3">
    <source>
        <dbReference type="ARBA" id="ARBA00022475"/>
    </source>
</evidence>
<dbReference type="InterPro" id="IPR011527">
    <property type="entry name" value="ABC1_TM_dom"/>
</dbReference>
<feature type="transmembrane region" description="Helical" evidence="13">
    <location>
        <begin position="49"/>
        <end position="71"/>
    </location>
</feature>
<dbReference type="SUPFAM" id="SSF52540">
    <property type="entry name" value="P-loop containing nucleoside triphosphate hydrolases"/>
    <property type="match status" value="1"/>
</dbReference>
<dbReference type="GO" id="GO:0005524">
    <property type="term" value="F:ATP binding"/>
    <property type="evidence" value="ECO:0007669"/>
    <property type="project" value="UniProtKB-KW"/>
</dbReference>
<name>A0A5Q0GZQ9_SACSY</name>
<evidence type="ECO:0000313" key="16">
    <source>
        <dbReference type="EMBL" id="QFZ19165.1"/>
    </source>
</evidence>
<dbReference type="PROSITE" id="PS50893">
    <property type="entry name" value="ABC_TRANSPORTER_2"/>
    <property type="match status" value="1"/>
</dbReference>
<evidence type="ECO:0000259" key="15">
    <source>
        <dbReference type="PROSITE" id="PS50929"/>
    </source>
</evidence>
<keyword evidence="3" id="KW-1003">Cell membrane</keyword>